<dbReference type="EMBL" id="CP002930">
    <property type="protein sequence ID" value="AFY00569.1"/>
    <property type="molecule type" value="Genomic_DNA"/>
</dbReference>
<protein>
    <submittedName>
        <fullName evidence="2">Uncharacterized protein</fullName>
    </submittedName>
</protein>
<sequence>MKLLIAGLIASTPILSWAQEDTCKALKPKTTVFFDESSNFGPDFMDYCYDELSDTPAHMKACYMEAEVWQKWAECKVESQQ</sequence>
<evidence type="ECO:0000313" key="2">
    <source>
        <dbReference type="EMBL" id="AFY00569.1"/>
    </source>
</evidence>
<evidence type="ECO:0000313" key="3">
    <source>
        <dbReference type="Proteomes" id="UP000010074"/>
    </source>
</evidence>
<dbReference type="Proteomes" id="UP000010074">
    <property type="component" value="Chromosome"/>
</dbReference>
<accession>K7Z845</accession>
<reference evidence="2 3" key="1">
    <citation type="journal article" date="2012" name="BMC Genomics">
        <title>Genome analysis of a simultaneously predatory and prey-independent, novel Bdellovibrio bacteriovorus from the River Tiber, supports in silico predictions of both ancient and recent lateral gene transfer from diverse bacteria.</title>
        <authorList>
            <person name="Hobley L."/>
            <person name="Lerner T.R."/>
            <person name="Williams L.E."/>
            <person name="Lambert C."/>
            <person name="Till R."/>
            <person name="Milner D.S."/>
            <person name="Basford S.M."/>
            <person name="Capeness M.J."/>
            <person name="Fenton A.K."/>
            <person name="Atterbury R.J."/>
            <person name="Harris M.A."/>
            <person name="Sockett R.E."/>
        </authorList>
    </citation>
    <scope>NUCLEOTIDE SEQUENCE [LARGE SCALE GENOMIC DNA]</scope>
    <source>
        <strain evidence="2 3">Tiberius</strain>
    </source>
</reference>
<name>K7Z845_BDEBC</name>
<evidence type="ECO:0000256" key="1">
    <source>
        <dbReference type="SAM" id="SignalP"/>
    </source>
</evidence>
<keyword evidence="1" id="KW-0732">Signal</keyword>
<feature type="chain" id="PRO_5003914105" evidence="1">
    <location>
        <begin position="19"/>
        <end position="81"/>
    </location>
</feature>
<dbReference type="AlphaFoldDB" id="K7Z845"/>
<dbReference type="PATRIC" id="fig|1069642.3.peg.854"/>
<dbReference type="KEGG" id="bbat:Bdt_0868"/>
<dbReference type="HOGENOM" id="CLU_2566916_0_0_7"/>
<gene>
    <name evidence="2" type="ORF">Bdt_0868</name>
</gene>
<dbReference type="RefSeq" id="WP_015090044.1">
    <property type="nucleotide sequence ID" value="NC_019567.1"/>
</dbReference>
<organism evidence="2 3">
    <name type="scientific">Bdellovibrio bacteriovorus str. Tiberius</name>
    <dbReference type="NCBI Taxonomy" id="1069642"/>
    <lineage>
        <taxon>Bacteria</taxon>
        <taxon>Pseudomonadati</taxon>
        <taxon>Bdellovibrionota</taxon>
        <taxon>Bdellovibrionia</taxon>
        <taxon>Bdellovibrionales</taxon>
        <taxon>Pseudobdellovibrionaceae</taxon>
        <taxon>Bdellovibrio</taxon>
    </lineage>
</organism>
<proteinExistence type="predicted"/>
<feature type="signal peptide" evidence="1">
    <location>
        <begin position="1"/>
        <end position="18"/>
    </location>
</feature>